<protein>
    <submittedName>
        <fullName evidence="1">Uncharacterized protein</fullName>
    </submittedName>
</protein>
<sequence length="45" mass="5507">MLCMRFRETEIQKKGECDCYFFHQSGRNRNNGRKHQVDLWEKSTV</sequence>
<evidence type="ECO:0000313" key="2">
    <source>
        <dbReference type="Proteomes" id="UP000540787"/>
    </source>
</evidence>
<gene>
    <name evidence="1" type="ORF">HD842_000964</name>
</gene>
<organism evidence="1 2">
    <name type="scientific">Massilia aurea</name>
    <dbReference type="NCBI Taxonomy" id="373040"/>
    <lineage>
        <taxon>Bacteria</taxon>
        <taxon>Pseudomonadati</taxon>
        <taxon>Pseudomonadota</taxon>
        <taxon>Betaproteobacteria</taxon>
        <taxon>Burkholderiales</taxon>
        <taxon>Oxalobacteraceae</taxon>
        <taxon>Telluria group</taxon>
        <taxon>Massilia</taxon>
    </lineage>
</organism>
<dbReference type="EMBL" id="JACHBX010000001">
    <property type="protein sequence ID" value="MBB6132853.1"/>
    <property type="molecule type" value="Genomic_DNA"/>
</dbReference>
<reference evidence="1 2" key="1">
    <citation type="submission" date="2020-08" db="EMBL/GenBank/DDBJ databases">
        <title>The Agave Microbiome: Exploring the role of microbial communities in plant adaptations to desert environments.</title>
        <authorList>
            <person name="Partida-Martinez L.P."/>
        </authorList>
    </citation>
    <scope>NUCLEOTIDE SEQUENCE [LARGE SCALE GENOMIC DNA]</scope>
    <source>
        <strain evidence="1 2">AT3.2</strain>
    </source>
</reference>
<accession>A0A7X0CCH7</accession>
<name>A0A7X0CCH7_9BURK</name>
<comment type="caution">
    <text evidence="1">The sequence shown here is derived from an EMBL/GenBank/DDBJ whole genome shotgun (WGS) entry which is preliminary data.</text>
</comment>
<dbReference type="Proteomes" id="UP000540787">
    <property type="component" value="Unassembled WGS sequence"/>
</dbReference>
<proteinExistence type="predicted"/>
<dbReference type="AlphaFoldDB" id="A0A7X0CCH7"/>
<evidence type="ECO:0000313" key="1">
    <source>
        <dbReference type="EMBL" id="MBB6132853.1"/>
    </source>
</evidence>
<keyword evidence="2" id="KW-1185">Reference proteome</keyword>